<organism evidence="1 2">
    <name type="scientific">Diadromus pulchellus ascovirus 4a</name>
    <dbReference type="NCBI Taxonomy" id="158683"/>
    <lineage>
        <taxon>Viruses</taxon>
        <taxon>Varidnaviria</taxon>
        <taxon>Bamfordvirae</taxon>
        <taxon>Nucleocytoviricota</taxon>
        <taxon>Megaviricetes</taxon>
        <taxon>Pimascovirales</taxon>
        <taxon>Pimascovirales incertae sedis</taxon>
        <taxon>Ascoviridae</taxon>
        <taxon>Toursvirus</taxon>
        <taxon>Toursvirus dptv1a</taxon>
    </lineage>
</organism>
<reference evidence="1 2" key="1">
    <citation type="journal article" date="2009" name="PLoS ONE">
        <title>Symbiotic virus at the evolutionary intersection of three types of large DNA viruses; iridoviruses, ascoviruses, and ichnoviruses.</title>
        <authorList>
            <person name="Bigot Y."/>
            <person name="Renault S."/>
            <person name="Nicolas J."/>
            <person name="Moundras C."/>
            <person name="Demattei M.V."/>
            <person name="Samain S."/>
            <person name="Bideshi D.K."/>
            <person name="Federici B.A."/>
        </authorList>
    </citation>
    <scope>NUCLEOTIDE SEQUENCE [LARGE SCALE GENOMIC DNA]</scope>
</reference>
<keyword evidence="2" id="KW-1185">Reference proteome</keyword>
<dbReference type="GeneID" id="26683641"/>
<dbReference type="Proteomes" id="UP000203898">
    <property type="component" value="Segment"/>
</dbReference>
<evidence type="ECO:0000313" key="1">
    <source>
        <dbReference type="EMBL" id="CCA61453.1"/>
    </source>
</evidence>
<dbReference type="RefSeq" id="YP_009640084.1">
    <property type="nucleotide sequence ID" value="NC_011335.1"/>
</dbReference>
<dbReference type="KEGG" id="vg:26683641"/>
<dbReference type="OrthoDB" id="9214at10239"/>
<evidence type="ECO:0000313" key="2">
    <source>
        <dbReference type="Proteomes" id="UP000203898"/>
    </source>
</evidence>
<dbReference type="Gene3D" id="1.20.120.1750">
    <property type="match status" value="1"/>
</dbReference>
<sequence length="449" mass="51193">MECVICLNTNCYTTECEKGHGSQCTGCILNNACKCCVCGANVDMYFELFKGYAENERLFIDALQLFKGISEKCLKPIMDFFPMMCAIKLAWSEWTTTVDHEPSILFAVLDQVRYCIFAHLFPDEADKERTRTSALFVASFVKNKTLPKISKRVKPKLYSSNPSSIEDFRVGYKVFEFSKLLDENGFKNIAFLDEEYLSDDELSDFEDGDHRICDESDIFFGLVFNSMKEVFAVAKNTLCTCNRIDCKMCNNGLYCSVCLSDPHGECSLDKVDVDEYKMCPGCKTLVTKIEGCDDMWCLKCKVFFSWRQGVVRTDTPHNPDHIDSMNHQDLFKMIFNYSGNVGEYKEALLLLTYLLDEGLFFLSASTYKHACANVGIAVLNVALANYILKVDDSDDAKPRSMGSLFKIKQAISAYEELIQTLFSRPAKQRISFGSKMMIDTRHRHVYYNI</sequence>
<accession>F2NZ25</accession>
<proteinExistence type="predicted"/>
<name>F2NZ25_9VIRU</name>
<dbReference type="SUPFAM" id="SSF57850">
    <property type="entry name" value="RING/U-box"/>
    <property type="match status" value="1"/>
</dbReference>
<dbReference type="EMBL" id="CU469068">
    <property type="protein sequence ID" value="CCA61453.1"/>
    <property type="molecule type" value="Genomic_DNA"/>
</dbReference>
<protein>
    <submittedName>
        <fullName evidence="1">Complete DpAV4 genome</fullName>
    </submittedName>
</protein>